<dbReference type="EMBL" id="JAOYFB010000037">
    <property type="protein sequence ID" value="KAK4024684.1"/>
    <property type="molecule type" value="Genomic_DNA"/>
</dbReference>
<comment type="caution">
    <text evidence="1">The sequence shown here is derived from an EMBL/GenBank/DDBJ whole genome shotgun (WGS) entry which is preliminary data.</text>
</comment>
<keyword evidence="2" id="KW-1185">Reference proteome</keyword>
<dbReference type="Proteomes" id="UP001234178">
    <property type="component" value="Unassembled WGS sequence"/>
</dbReference>
<protein>
    <recommendedName>
        <fullName evidence="3">HAT C-terminal dimerisation domain-containing protein</fullName>
    </recommendedName>
</protein>
<accession>A0ABR0AHX1</accession>
<proteinExistence type="predicted"/>
<evidence type="ECO:0000313" key="2">
    <source>
        <dbReference type="Proteomes" id="UP001234178"/>
    </source>
</evidence>
<organism evidence="1 2">
    <name type="scientific">Daphnia magna</name>
    <dbReference type="NCBI Taxonomy" id="35525"/>
    <lineage>
        <taxon>Eukaryota</taxon>
        <taxon>Metazoa</taxon>
        <taxon>Ecdysozoa</taxon>
        <taxon>Arthropoda</taxon>
        <taxon>Crustacea</taxon>
        <taxon>Branchiopoda</taxon>
        <taxon>Diplostraca</taxon>
        <taxon>Cladocera</taxon>
        <taxon>Anomopoda</taxon>
        <taxon>Daphniidae</taxon>
        <taxon>Daphnia</taxon>
    </lineage>
</organism>
<gene>
    <name evidence="1" type="ORF">OUZ56_010106</name>
</gene>
<evidence type="ECO:0000313" key="1">
    <source>
        <dbReference type="EMBL" id="KAK4024684.1"/>
    </source>
</evidence>
<reference evidence="1 2" key="1">
    <citation type="journal article" date="2023" name="Nucleic Acids Res.">
        <title>The hologenome of Daphnia magna reveals possible DNA methylation and microbiome-mediated evolution of the host genome.</title>
        <authorList>
            <person name="Chaturvedi A."/>
            <person name="Li X."/>
            <person name="Dhandapani V."/>
            <person name="Marshall H."/>
            <person name="Kissane S."/>
            <person name="Cuenca-Cambronero M."/>
            <person name="Asole G."/>
            <person name="Calvet F."/>
            <person name="Ruiz-Romero M."/>
            <person name="Marangio P."/>
            <person name="Guigo R."/>
            <person name="Rago D."/>
            <person name="Mirbahai L."/>
            <person name="Eastwood N."/>
            <person name="Colbourne J.K."/>
            <person name="Zhou J."/>
            <person name="Mallon E."/>
            <person name="Orsini L."/>
        </authorList>
    </citation>
    <scope>NUCLEOTIDE SEQUENCE [LARGE SCALE GENOMIC DNA]</scope>
    <source>
        <strain evidence="1">LRV0_1</strain>
    </source>
</reference>
<name>A0ABR0AHX1_9CRUS</name>
<sequence length="132" mass="14746">MNSESTVSHMFLRYSTALPSSASVERLFSVAGSIFKPTRSRTEIAVKKIKIGHNTACKLLPTMEVNNFHIETRQFTILLAISGENGSALATYKSMNLHLTRNDRGETFEPMANIVTRLSLNHRPGVDKIRLI</sequence>
<evidence type="ECO:0008006" key="3">
    <source>
        <dbReference type="Google" id="ProtNLM"/>
    </source>
</evidence>